<evidence type="ECO:0000313" key="8">
    <source>
        <dbReference type="Proteomes" id="UP000178129"/>
    </source>
</evidence>
<organism evidence="7 8">
    <name type="scientific">Rhynchosporium graminicola</name>
    <dbReference type="NCBI Taxonomy" id="2792576"/>
    <lineage>
        <taxon>Eukaryota</taxon>
        <taxon>Fungi</taxon>
        <taxon>Dikarya</taxon>
        <taxon>Ascomycota</taxon>
        <taxon>Pezizomycotina</taxon>
        <taxon>Leotiomycetes</taxon>
        <taxon>Helotiales</taxon>
        <taxon>Ploettnerulaceae</taxon>
        <taxon>Rhynchosporium</taxon>
    </lineage>
</organism>
<sequence length="546" mass="59777">MAKDTQTKKRKASVSEVEAEKVKKVENVVAPPSTEAAPAKKRKATEDAAPVKVKKTKIPKDVDEVKTSSAPKKASKTTTSAATTPKDAGKSETELSTAVKKPIVPKSKTSSAASKKEKVAKAPKPEIKVDEEIDSGLEDEDKEMDEDSESELDEKAVDILKGFESDGDDEEIADGLPEGAEVPLRKQLSKSQEKKLKKIKEAAVVSDKPGVVYVGRIPHGFYENEMKAYFKQFGNILKLRLSRNKKSGASKHFAWIQFESADVADIVAKTMDNYMMFSHLLKVKLIPDDQVNPDWFKGANKRFKRVPWNKMEGRKLEQPKSEGDWNAKNDLENKKREKKAAKLKEIGYEFTAPKLKSATGVAKPKAPEELANGEGEVKPVDATPATEKVTKSKKQGKKGKNIEHPAAKDLVSQADNKAKNASVTLPPSKEDVEESIDALIEEVAVKPKKGKKAKTVKEVEVVEAVEKTAAVIEEAKPVKEKKVKKTKVVETSEDPITETTVPAPEKKLKTKKSKTSLVETVTPVVAPEEAVAVAKAKNSKKRKASS</sequence>
<dbReference type="PANTHER" id="PTHR46754">
    <property type="entry name" value="MKI67 FHA DOMAIN-INTERACTING NUCLEOLAR PHOSPHOPROTEIN"/>
    <property type="match status" value="1"/>
</dbReference>
<evidence type="ECO:0000256" key="1">
    <source>
        <dbReference type="ARBA" id="ARBA00004604"/>
    </source>
</evidence>
<gene>
    <name evidence="7" type="ORF">RCO7_04250</name>
</gene>
<evidence type="ECO:0000256" key="5">
    <source>
        <dbReference type="SAM" id="MobiDB-lite"/>
    </source>
</evidence>
<dbReference type="InterPro" id="IPR035979">
    <property type="entry name" value="RBD_domain_sf"/>
</dbReference>
<dbReference type="CDD" id="cd12307">
    <property type="entry name" value="RRM_NIFK_like"/>
    <property type="match status" value="1"/>
</dbReference>
<comment type="subcellular location">
    <subcellularLocation>
        <location evidence="1">Nucleus</location>
        <location evidence="1">Nucleolus</location>
    </subcellularLocation>
</comment>
<dbReference type="AlphaFoldDB" id="A0A1E1LRD0"/>
<feature type="compositionally biased region" description="Basic and acidic residues" evidence="5">
    <location>
        <begin position="153"/>
        <end position="164"/>
    </location>
</feature>
<dbReference type="InterPro" id="IPR012677">
    <property type="entry name" value="Nucleotide-bd_a/b_plait_sf"/>
</dbReference>
<evidence type="ECO:0000256" key="2">
    <source>
        <dbReference type="ARBA" id="ARBA00022884"/>
    </source>
</evidence>
<feature type="domain" description="RRM" evidence="6">
    <location>
        <begin position="210"/>
        <end position="288"/>
    </location>
</feature>
<feature type="region of interest" description="Disordered" evidence="5">
    <location>
        <begin position="481"/>
        <end position="502"/>
    </location>
</feature>
<dbReference type="SUPFAM" id="SSF54928">
    <property type="entry name" value="RNA-binding domain, RBD"/>
    <property type="match status" value="1"/>
</dbReference>
<feature type="region of interest" description="Disordered" evidence="5">
    <location>
        <begin position="313"/>
        <end position="333"/>
    </location>
</feature>
<protein>
    <recommendedName>
        <fullName evidence="6">RRM domain-containing protein</fullName>
    </recommendedName>
</protein>
<dbReference type="GO" id="GO:0005730">
    <property type="term" value="C:nucleolus"/>
    <property type="evidence" value="ECO:0007669"/>
    <property type="project" value="UniProtKB-SubCell"/>
</dbReference>
<dbReference type="STRING" id="914237.A0A1E1LRD0"/>
<dbReference type="PROSITE" id="PS50102">
    <property type="entry name" value="RRM"/>
    <property type="match status" value="1"/>
</dbReference>
<evidence type="ECO:0000256" key="3">
    <source>
        <dbReference type="ARBA" id="ARBA00023242"/>
    </source>
</evidence>
<evidence type="ECO:0000313" key="7">
    <source>
        <dbReference type="EMBL" id="CZT13055.1"/>
    </source>
</evidence>
<dbReference type="InterPro" id="IPR000504">
    <property type="entry name" value="RRM_dom"/>
</dbReference>
<dbReference type="Proteomes" id="UP000178129">
    <property type="component" value="Unassembled WGS sequence"/>
</dbReference>
<dbReference type="EMBL" id="FJUW01000080">
    <property type="protein sequence ID" value="CZT13055.1"/>
    <property type="molecule type" value="Genomic_DNA"/>
</dbReference>
<feature type="region of interest" description="Disordered" evidence="5">
    <location>
        <begin position="1"/>
        <end position="188"/>
    </location>
</feature>
<name>A0A1E1LRD0_9HELO</name>
<feature type="compositionally biased region" description="Polar residues" evidence="5">
    <location>
        <begin position="413"/>
        <end position="425"/>
    </location>
</feature>
<keyword evidence="8" id="KW-1185">Reference proteome</keyword>
<dbReference type="Gene3D" id="3.30.70.330">
    <property type="match status" value="1"/>
</dbReference>
<feature type="compositionally biased region" description="Low complexity" evidence="5">
    <location>
        <begin position="67"/>
        <end position="86"/>
    </location>
</feature>
<proteinExistence type="predicted"/>
<keyword evidence="3" id="KW-0539">Nucleus</keyword>
<feature type="compositionally biased region" description="Acidic residues" evidence="5">
    <location>
        <begin position="131"/>
        <end position="152"/>
    </location>
</feature>
<dbReference type="InParanoid" id="A0A1E1LRD0"/>
<evidence type="ECO:0000256" key="4">
    <source>
        <dbReference type="PROSITE-ProRule" id="PRU00176"/>
    </source>
</evidence>
<dbReference type="GO" id="GO:0003723">
    <property type="term" value="F:RNA binding"/>
    <property type="evidence" value="ECO:0007669"/>
    <property type="project" value="UniProtKB-UniRule"/>
</dbReference>
<feature type="compositionally biased region" description="Basic and acidic residues" evidence="5">
    <location>
        <begin position="114"/>
        <end position="130"/>
    </location>
</feature>
<accession>A0A1E1LRD0</accession>
<comment type="caution">
    <text evidence="7">The sequence shown here is derived from an EMBL/GenBank/DDBJ whole genome shotgun (WGS) entry which is preliminary data.</text>
</comment>
<evidence type="ECO:0000259" key="6">
    <source>
        <dbReference type="PROSITE" id="PS50102"/>
    </source>
</evidence>
<dbReference type="SMART" id="SM00360">
    <property type="entry name" value="RRM"/>
    <property type="match status" value="1"/>
</dbReference>
<dbReference type="Pfam" id="PF00076">
    <property type="entry name" value="RRM_1"/>
    <property type="match status" value="1"/>
</dbReference>
<feature type="region of interest" description="Disordered" evidence="5">
    <location>
        <begin position="359"/>
        <end position="432"/>
    </location>
</feature>
<keyword evidence="2 4" id="KW-0694">RNA-binding</keyword>
<feature type="compositionally biased region" description="Low complexity" evidence="5">
    <location>
        <begin position="104"/>
        <end position="113"/>
    </location>
</feature>
<reference evidence="8" key="1">
    <citation type="submission" date="2016-03" db="EMBL/GenBank/DDBJ databases">
        <authorList>
            <person name="Ploux O."/>
        </authorList>
    </citation>
    <scope>NUCLEOTIDE SEQUENCE [LARGE SCALE GENOMIC DNA]</scope>
    <source>
        <strain evidence="8">UK7</strain>
    </source>
</reference>